<gene>
    <name evidence="7" type="ORF">OEZ85_001544</name>
</gene>
<dbReference type="Proteomes" id="UP001244341">
    <property type="component" value="Chromosome 15b"/>
</dbReference>
<dbReference type="InterPro" id="IPR010729">
    <property type="entry name" value="Ribosomal_uL29_mit"/>
</dbReference>
<comment type="subcellular location">
    <subcellularLocation>
        <location evidence="1">Mitochondrion</location>
    </subcellularLocation>
</comment>
<evidence type="ECO:0000256" key="4">
    <source>
        <dbReference type="ARBA" id="ARBA00023128"/>
    </source>
</evidence>
<keyword evidence="4" id="KW-0496">Mitochondrion</keyword>
<evidence type="ECO:0000256" key="1">
    <source>
        <dbReference type="ARBA" id="ARBA00004173"/>
    </source>
</evidence>
<sequence>MLAVLGRRAAAAAGLLPALAQQAGRCISTSQPAADLRNFLDEADPMLAAHGRAWLARELRTKSWDDLHRLWYLCLKERNMCLTQLAWAEKKQAVTRRSSELPGLYLGRYKKAKLTMNRIKQVLSERASLEADAVKAADMKRVLHYM</sequence>
<dbReference type="Pfam" id="PF06984">
    <property type="entry name" value="MRP-L47"/>
    <property type="match status" value="1"/>
</dbReference>
<keyword evidence="3" id="KW-0689">Ribosomal protein</keyword>
<evidence type="ECO:0000256" key="2">
    <source>
        <dbReference type="ARBA" id="ARBA00009254"/>
    </source>
</evidence>
<evidence type="ECO:0000313" key="8">
    <source>
        <dbReference type="Proteomes" id="UP001244341"/>
    </source>
</evidence>
<dbReference type="PANTHER" id="PTHR21183:SF18">
    <property type="entry name" value="LARGE RIBOSOMAL SUBUNIT PROTEIN UL29M"/>
    <property type="match status" value="1"/>
</dbReference>
<dbReference type="EMBL" id="CP126222">
    <property type="protein sequence ID" value="WIA23222.1"/>
    <property type="molecule type" value="Genomic_DNA"/>
</dbReference>
<evidence type="ECO:0000313" key="7">
    <source>
        <dbReference type="EMBL" id="WIA23222.1"/>
    </source>
</evidence>
<dbReference type="PANTHER" id="PTHR21183">
    <property type="entry name" value="RIBOSOMAL PROTEIN L47, MITOCHONDRIAL-RELATED"/>
    <property type="match status" value="1"/>
</dbReference>
<dbReference type="InterPro" id="IPR038340">
    <property type="entry name" value="MRP-L47_sf"/>
</dbReference>
<keyword evidence="8" id="KW-1185">Reference proteome</keyword>
<keyword evidence="5" id="KW-0687">Ribonucleoprotein</keyword>
<evidence type="ECO:0000256" key="6">
    <source>
        <dbReference type="ARBA" id="ARBA00035289"/>
    </source>
</evidence>
<accession>A0ABY8USB3</accession>
<proteinExistence type="inferred from homology"/>
<name>A0ABY8USB3_TETOB</name>
<evidence type="ECO:0000256" key="3">
    <source>
        <dbReference type="ARBA" id="ARBA00022980"/>
    </source>
</evidence>
<organism evidence="7 8">
    <name type="scientific">Tetradesmus obliquus</name>
    <name type="common">Green alga</name>
    <name type="synonym">Acutodesmus obliquus</name>
    <dbReference type="NCBI Taxonomy" id="3088"/>
    <lineage>
        <taxon>Eukaryota</taxon>
        <taxon>Viridiplantae</taxon>
        <taxon>Chlorophyta</taxon>
        <taxon>core chlorophytes</taxon>
        <taxon>Chlorophyceae</taxon>
        <taxon>CS clade</taxon>
        <taxon>Sphaeropleales</taxon>
        <taxon>Scenedesmaceae</taxon>
        <taxon>Tetradesmus</taxon>
    </lineage>
</organism>
<protein>
    <recommendedName>
        <fullName evidence="6">Large ribosomal subunit protein uL29m</fullName>
    </recommendedName>
</protein>
<evidence type="ECO:0000256" key="5">
    <source>
        <dbReference type="ARBA" id="ARBA00023274"/>
    </source>
</evidence>
<comment type="similarity">
    <text evidence="2">Belongs to the universal ribosomal protein uL29 family.</text>
</comment>
<dbReference type="Gene3D" id="6.10.330.20">
    <property type="match status" value="1"/>
</dbReference>
<reference evidence="7 8" key="1">
    <citation type="submission" date="2023-05" db="EMBL/GenBank/DDBJ databases">
        <title>A 100% complete, gapless, phased diploid assembly of the Scenedesmus obliquus UTEX 3031 genome.</title>
        <authorList>
            <person name="Biondi T.C."/>
            <person name="Hanschen E.R."/>
            <person name="Kwon T."/>
            <person name="Eng W."/>
            <person name="Kruse C.P.S."/>
            <person name="Koehler S.I."/>
            <person name="Kunde Y."/>
            <person name="Gleasner C.D."/>
            <person name="You Mak K.T."/>
            <person name="Polle J."/>
            <person name="Hovde B.T."/>
            <person name="Starkenburg S.R."/>
        </authorList>
    </citation>
    <scope>NUCLEOTIDE SEQUENCE [LARGE SCALE GENOMIC DNA]</scope>
    <source>
        <strain evidence="7 8">DOE0152z</strain>
    </source>
</reference>